<dbReference type="InterPro" id="IPR029045">
    <property type="entry name" value="ClpP/crotonase-like_dom_sf"/>
</dbReference>
<comment type="similarity">
    <text evidence="1">Belongs to the enoyl-CoA hydratase/isomerase family.</text>
</comment>
<dbReference type="RefSeq" id="WP_092287610.1">
    <property type="nucleotide sequence ID" value="NZ_LT629763.1"/>
</dbReference>
<dbReference type="GO" id="GO:0003824">
    <property type="term" value="F:catalytic activity"/>
    <property type="evidence" value="ECO:0007669"/>
    <property type="project" value="UniProtKB-ARBA"/>
</dbReference>
<dbReference type="OrthoDB" id="9807606at2"/>
<dbReference type="CDD" id="cd06558">
    <property type="entry name" value="crotonase-like"/>
    <property type="match status" value="1"/>
</dbReference>
<reference evidence="3" key="1">
    <citation type="submission" date="2016-10" db="EMBL/GenBank/DDBJ databases">
        <authorList>
            <person name="Varghese N."/>
            <person name="Submissions S."/>
        </authorList>
    </citation>
    <scope>NUCLEOTIDE SEQUENCE [LARGE SCALE GENOMIC DNA]</scope>
    <source>
        <strain evidence="3">JCM 14963</strain>
    </source>
</reference>
<dbReference type="EMBL" id="LT629763">
    <property type="protein sequence ID" value="SDS86672.1"/>
    <property type="molecule type" value="Genomic_DNA"/>
</dbReference>
<gene>
    <name evidence="2" type="ORF">SAMN05216271_2946</name>
</gene>
<dbReference type="Gene3D" id="1.10.12.10">
    <property type="entry name" value="Lyase 2-enoyl-coa Hydratase, Chain A, domain 2"/>
    <property type="match status" value="1"/>
</dbReference>
<dbReference type="NCBIfam" id="NF005126">
    <property type="entry name" value="PRK06563.1"/>
    <property type="match status" value="1"/>
</dbReference>
<proteinExistence type="inferred from homology"/>
<dbReference type="InterPro" id="IPR001753">
    <property type="entry name" value="Enoyl-CoA_hydra/iso"/>
</dbReference>
<dbReference type="AlphaFoldDB" id="A0A1H1VPF6"/>
<dbReference type="PANTHER" id="PTHR43802:SF1">
    <property type="entry name" value="IP11341P-RELATED"/>
    <property type="match status" value="1"/>
</dbReference>
<dbReference type="Gene3D" id="3.90.226.10">
    <property type="entry name" value="2-enoyl-CoA Hydratase, Chain A, domain 1"/>
    <property type="match status" value="1"/>
</dbReference>
<dbReference type="SUPFAM" id="SSF52096">
    <property type="entry name" value="ClpP/crotonase"/>
    <property type="match status" value="1"/>
</dbReference>
<dbReference type="Pfam" id="PF00378">
    <property type="entry name" value="ECH_1"/>
    <property type="match status" value="1"/>
</dbReference>
<evidence type="ECO:0000313" key="2">
    <source>
        <dbReference type="EMBL" id="SDS86672.1"/>
    </source>
</evidence>
<dbReference type="PANTHER" id="PTHR43802">
    <property type="entry name" value="ENOYL-COA HYDRATASE"/>
    <property type="match status" value="1"/>
</dbReference>
<evidence type="ECO:0000313" key="3">
    <source>
        <dbReference type="Proteomes" id="UP000243413"/>
    </source>
</evidence>
<dbReference type="InterPro" id="IPR014748">
    <property type="entry name" value="Enoyl-CoA_hydra_C"/>
</dbReference>
<name>A0A1H1VPF6_9GAMM</name>
<evidence type="ECO:0000256" key="1">
    <source>
        <dbReference type="ARBA" id="ARBA00005254"/>
    </source>
</evidence>
<protein>
    <submittedName>
        <fullName evidence="2">Enoyl-CoA hydratase/carnithine racemase</fullName>
    </submittedName>
</protein>
<sequence>MNDKVCLTCQGDVLCIGLNRPDKLNAMDIDLYVQLAEAYGRLDGDPSLRCGVLYAEGAHFTAGLELDQWAEQFRKGCFPKLPAVACDPFGLDPDRRLSKPMVVAVQGICFTAGLELMLAGDIRVASEDCRFGQIEVKRGLYPVGGATVRFIQNMSWGNAMRYLLTGDEFCAREAYRLGLVQEVCEVGQAFERALDIAQRIARQAPRAVLQTLSSARKSLDEGGLEAIDRLIPDLLPLLGSEDFSEGVASFLERRPARFVGR</sequence>
<dbReference type="Proteomes" id="UP000243413">
    <property type="component" value="Chromosome I"/>
</dbReference>
<accession>A0A1H1VPF6</accession>
<organism evidence="2 3">
    <name type="scientific">Halopseudomonas sabulinigri</name>
    <dbReference type="NCBI Taxonomy" id="472181"/>
    <lineage>
        <taxon>Bacteria</taxon>
        <taxon>Pseudomonadati</taxon>
        <taxon>Pseudomonadota</taxon>
        <taxon>Gammaproteobacteria</taxon>
        <taxon>Pseudomonadales</taxon>
        <taxon>Pseudomonadaceae</taxon>
        <taxon>Halopseudomonas</taxon>
    </lineage>
</organism>
<dbReference type="STRING" id="472181.SAMN05216271_2946"/>